<name>R9ZXS4_9CAUD</name>
<dbReference type="EMBL" id="KC821607">
    <property type="protein sequence ID" value="AGO47330.1"/>
    <property type="molecule type" value="Genomic_DNA"/>
</dbReference>
<evidence type="ECO:0000313" key="2">
    <source>
        <dbReference type="Proteomes" id="UP000014730"/>
    </source>
</evidence>
<reference evidence="1 2" key="1">
    <citation type="journal article" date="2013" name="Proc. Natl. Acad. Sci. U.S.A.">
        <title>Twelve previously unknown phage genera are ubiquitous in global oceans.</title>
        <authorList>
            <person name="Holmfeldt K."/>
            <person name="Solonenko N."/>
            <person name="Shah M."/>
            <person name="Corrier K."/>
            <person name="Riemann L."/>
            <person name="Verberkmoes N.C."/>
            <person name="Sullivan M.B."/>
        </authorList>
    </citation>
    <scope>NUCLEOTIDE SEQUENCE [LARGE SCALE GENOMIC DNA]</scope>
    <source>
        <strain evidence="1">Phi19:1</strain>
    </source>
</reference>
<keyword evidence="2" id="KW-1185">Reference proteome</keyword>
<accession>R9ZXS4</accession>
<protein>
    <recommendedName>
        <fullName evidence="3">ASCH domain-containing protein</fullName>
    </recommendedName>
</protein>
<sequence length="121" mass="14447">MISTEEYKRTDAQPELYTLLSTGRVLHLTLKRKWFEMIAKGIKTEEYREIKPYWTKRFKNFLVEQPFDYIIFKNGYAKNCPEMKVELLGIEFGESKVEWSGEKQKCYVLKLGKILYCNALM</sequence>
<evidence type="ECO:0008006" key="3">
    <source>
        <dbReference type="Google" id="ProtNLM"/>
    </source>
</evidence>
<dbReference type="KEGG" id="vg:16880913"/>
<reference evidence="2" key="2">
    <citation type="submission" date="2013-03" db="EMBL/GenBank/DDBJ databases">
        <title>The Cellulophaga phages: a novel, diverse, and globally ubiquitous model system.</title>
        <authorList>
            <person name="Holmfeldt K."/>
            <person name="Solonenko N."/>
            <person name="Shah M."/>
            <person name="Corrier K."/>
            <person name="Riemann L."/>
            <person name="VerBerkmoes N.C."/>
            <person name="Sullivan M.B."/>
        </authorList>
    </citation>
    <scope>NUCLEOTIDE SEQUENCE [LARGE SCALE GENOMIC DNA]</scope>
</reference>
<gene>
    <name evidence="1" type="ORF">Phi19:1_gp040</name>
</gene>
<proteinExistence type="predicted"/>
<dbReference type="RefSeq" id="YP_008241733.1">
    <property type="nucleotide sequence ID" value="NC_021799.1"/>
</dbReference>
<dbReference type="GeneID" id="16880913"/>
<dbReference type="Proteomes" id="UP000014730">
    <property type="component" value="Segment"/>
</dbReference>
<dbReference type="OrthoDB" id="38426at10239"/>
<organism evidence="1 2">
    <name type="scientific">Cellulophaga phage phi19:1</name>
    <dbReference type="NCBI Taxonomy" id="1327970"/>
    <lineage>
        <taxon>Viruses</taxon>
        <taxon>Duplodnaviria</taxon>
        <taxon>Heunggongvirae</taxon>
        <taxon>Uroviricota</taxon>
        <taxon>Caudoviricetes</taxon>
        <taxon>Assiduviridae</taxon>
        <taxon>Cellubavirus</taxon>
        <taxon>Cellubavirus phi19una</taxon>
    </lineage>
</organism>
<evidence type="ECO:0000313" key="1">
    <source>
        <dbReference type="EMBL" id="AGO47330.1"/>
    </source>
</evidence>